<name>A0ABQ4QPF5_9HYPH</name>
<evidence type="ECO:0000256" key="2">
    <source>
        <dbReference type="ARBA" id="ARBA00023015"/>
    </source>
</evidence>
<dbReference type="PANTHER" id="PTHR30126:SF39">
    <property type="entry name" value="HTH-TYPE TRANSCRIPTIONAL REGULATOR CYSL"/>
    <property type="match status" value="1"/>
</dbReference>
<evidence type="ECO:0000256" key="4">
    <source>
        <dbReference type="ARBA" id="ARBA00023163"/>
    </source>
</evidence>
<organism evidence="6 7">
    <name type="scientific">Methylobacterium cerastii</name>
    <dbReference type="NCBI Taxonomy" id="932741"/>
    <lineage>
        <taxon>Bacteria</taxon>
        <taxon>Pseudomonadati</taxon>
        <taxon>Pseudomonadota</taxon>
        <taxon>Alphaproteobacteria</taxon>
        <taxon>Hyphomicrobiales</taxon>
        <taxon>Methylobacteriaceae</taxon>
        <taxon>Methylobacterium</taxon>
    </lineage>
</organism>
<dbReference type="Pfam" id="PF03466">
    <property type="entry name" value="LysR_substrate"/>
    <property type="match status" value="1"/>
</dbReference>
<dbReference type="PROSITE" id="PS50931">
    <property type="entry name" value="HTH_LYSR"/>
    <property type="match status" value="1"/>
</dbReference>
<reference evidence="6 7" key="1">
    <citation type="journal article" date="2021" name="Front. Microbiol.">
        <title>Comprehensive Comparative Genomics and Phenotyping of Methylobacterium Species.</title>
        <authorList>
            <person name="Alessa O."/>
            <person name="Ogura Y."/>
            <person name="Fujitani Y."/>
            <person name="Takami H."/>
            <person name="Hayashi T."/>
            <person name="Sahin N."/>
            <person name="Tani A."/>
        </authorList>
    </citation>
    <scope>NUCLEOTIDE SEQUENCE [LARGE SCALE GENOMIC DNA]</scope>
    <source>
        <strain evidence="6 7">DSM 23679</strain>
    </source>
</reference>
<sequence length="296" mass="30918">MTLDQLRIFVAVAERQHVTRAAEALNLVQSAVSTAIANIEGRHATKLFHRVGRGIELTEAGRVFLVEARAVLARADAAELVLADLSGLRRGTLALYASQTIASDWLPRHLVAFRRAYPEIAIRLAVGNTTDAADAVRAGQAELGFVEGALDDPTLASTTIAQDQLVLVVAPGHAFAGATALEPENLAGADWVLREAGSGTRSAFETALGAAGLAAAQLRVTLELPSNEAVRAAVEAGGGAAVLSETVVAAALRAGTLVRAAFALPSRPFRVLRHKERYRSRAADALLDLIATADAG</sequence>
<dbReference type="PANTHER" id="PTHR30126">
    <property type="entry name" value="HTH-TYPE TRANSCRIPTIONAL REGULATOR"/>
    <property type="match status" value="1"/>
</dbReference>
<evidence type="ECO:0000259" key="5">
    <source>
        <dbReference type="PROSITE" id="PS50931"/>
    </source>
</evidence>
<comment type="similarity">
    <text evidence="1">Belongs to the LysR transcriptional regulatory family.</text>
</comment>
<dbReference type="Proteomes" id="UP001055117">
    <property type="component" value="Unassembled WGS sequence"/>
</dbReference>
<dbReference type="Pfam" id="PF00126">
    <property type="entry name" value="HTH_1"/>
    <property type="match status" value="1"/>
</dbReference>
<protein>
    <submittedName>
        <fullName evidence="6">HTH-type transcriptional regulator CysL</fullName>
    </submittedName>
</protein>
<evidence type="ECO:0000256" key="1">
    <source>
        <dbReference type="ARBA" id="ARBA00009437"/>
    </source>
</evidence>
<evidence type="ECO:0000313" key="7">
    <source>
        <dbReference type="Proteomes" id="UP001055117"/>
    </source>
</evidence>
<evidence type="ECO:0000313" key="6">
    <source>
        <dbReference type="EMBL" id="GJD47114.1"/>
    </source>
</evidence>
<dbReference type="InterPro" id="IPR036390">
    <property type="entry name" value="WH_DNA-bd_sf"/>
</dbReference>
<dbReference type="InterPro" id="IPR000847">
    <property type="entry name" value="LysR_HTH_N"/>
</dbReference>
<keyword evidence="3" id="KW-0238">DNA-binding</keyword>
<comment type="caution">
    <text evidence="6">The sequence shown here is derived from an EMBL/GenBank/DDBJ whole genome shotgun (WGS) entry which is preliminary data.</text>
</comment>
<dbReference type="Gene3D" id="3.40.190.290">
    <property type="match status" value="1"/>
</dbReference>
<dbReference type="SUPFAM" id="SSF46785">
    <property type="entry name" value="Winged helix' DNA-binding domain"/>
    <property type="match status" value="1"/>
</dbReference>
<evidence type="ECO:0000256" key="3">
    <source>
        <dbReference type="ARBA" id="ARBA00023125"/>
    </source>
</evidence>
<dbReference type="Gene3D" id="1.10.10.10">
    <property type="entry name" value="Winged helix-like DNA-binding domain superfamily/Winged helix DNA-binding domain"/>
    <property type="match status" value="1"/>
</dbReference>
<feature type="domain" description="HTH lysR-type" evidence="5">
    <location>
        <begin position="1"/>
        <end position="58"/>
    </location>
</feature>
<accession>A0ABQ4QPF5</accession>
<dbReference type="EMBL" id="BPQG01000115">
    <property type="protein sequence ID" value="GJD47114.1"/>
    <property type="molecule type" value="Genomic_DNA"/>
</dbReference>
<proteinExistence type="inferred from homology"/>
<dbReference type="RefSeq" id="WP_056250469.1">
    <property type="nucleotide sequence ID" value="NZ_BPQG01000115.1"/>
</dbReference>
<keyword evidence="2" id="KW-0805">Transcription regulation</keyword>
<keyword evidence="4" id="KW-0804">Transcription</keyword>
<keyword evidence="7" id="KW-1185">Reference proteome</keyword>
<dbReference type="InterPro" id="IPR036388">
    <property type="entry name" value="WH-like_DNA-bd_sf"/>
</dbReference>
<gene>
    <name evidence="6" type="primary">cysL_2</name>
    <name evidence="6" type="ORF">AFCDBAGC_4999</name>
</gene>
<dbReference type="SUPFAM" id="SSF53850">
    <property type="entry name" value="Periplasmic binding protein-like II"/>
    <property type="match status" value="1"/>
</dbReference>
<dbReference type="InterPro" id="IPR005119">
    <property type="entry name" value="LysR_subst-bd"/>
</dbReference>